<organism evidence="1 2">
    <name type="scientific">Collybiopsis luxurians FD-317 M1</name>
    <dbReference type="NCBI Taxonomy" id="944289"/>
    <lineage>
        <taxon>Eukaryota</taxon>
        <taxon>Fungi</taxon>
        <taxon>Dikarya</taxon>
        <taxon>Basidiomycota</taxon>
        <taxon>Agaricomycotina</taxon>
        <taxon>Agaricomycetes</taxon>
        <taxon>Agaricomycetidae</taxon>
        <taxon>Agaricales</taxon>
        <taxon>Marasmiineae</taxon>
        <taxon>Omphalotaceae</taxon>
        <taxon>Collybiopsis</taxon>
        <taxon>Collybiopsis luxurians</taxon>
    </lineage>
</organism>
<protein>
    <recommendedName>
        <fullName evidence="3">Aminoglycoside phosphotransferase domain-containing protein</fullName>
    </recommendedName>
</protein>
<dbReference type="EMBL" id="KN834772">
    <property type="protein sequence ID" value="KIK61131.1"/>
    <property type="molecule type" value="Genomic_DNA"/>
</dbReference>
<reference evidence="1 2" key="1">
    <citation type="submission" date="2014-04" db="EMBL/GenBank/DDBJ databases">
        <title>Evolutionary Origins and Diversification of the Mycorrhizal Mutualists.</title>
        <authorList>
            <consortium name="DOE Joint Genome Institute"/>
            <consortium name="Mycorrhizal Genomics Consortium"/>
            <person name="Kohler A."/>
            <person name="Kuo A."/>
            <person name="Nagy L.G."/>
            <person name="Floudas D."/>
            <person name="Copeland A."/>
            <person name="Barry K.W."/>
            <person name="Cichocki N."/>
            <person name="Veneault-Fourrey C."/>
            <person name="LaButti K."/>
            <person name="Lindquist E.A."/>
            <person name="Lipzen A."/>
            <person name="Lundell T."/>
            <person name="Morin E."/>
            <person name="Murat C."/>
            <person name="Riley R."/>
            <person name="Ohm R."/>
            <person name="Sun H."/>
            <person name="Tunlid A."/>
            <person name="Henrissat B."/>
            <person name="Grigoriev I.V."/>
            <person name="Hibbett D.S."/>
            <person name="Martin F."/>
        </authorList>
    </citation>
    <scope>NUCLEOTIDE SEQUENCE [LARGE SCALE GENOMIC DNA]</scope>
    <source>
        <strain evidence="1 2">FD-317 M1</strain>
    </source>
</reference>
<evidence type="ECO:0000313" key="1">
    <source>
        <dbReference type="EMBL" id="KIK61131.1"/>
    </source>
</evidence>
<proteinExistence type="predicted"/>
<gene>
    <name evidence="1" type="ORF">GYMLUDRAFT_73533</name>
</gene>
<dbReference type="AlphaFoldDB" id="A0A0D0BZ43"/>
<dbReference type="OrthoDB" id="3554464at2759"/>
<dbReference type="InterPro" id="IPR011009">
    <property type="entry name" value="Kinase-like_dom_sf"/>
</dbReference>
<sequence>MSSPSTSRYYKDNWPRNADNNLEWDGKDLWILHAKGLSPFRNDWDLSLLICEVEENLKTSIVDIPYIGKGSNSYGFHLKTAEGRDLIGRLSCGDVNVPNFDGFPFDMQCQDVQFEVDAYSLLQSKPAVLASHLLYHRLPVLHPEPRTKHPADIQGRRLLLFEKSPGKTNVWDELNDVQQHHLLTQAASMRAALFNLQLPDNFTAKWLLSRLFEQKPKKLPNPAFTRDFTLELVRSKIEATIKNIGDMIGWEDDHEVVGPVAYAAKQSLLRLLPYIVPRLKNLEEEEAIYRLVLDHGDWGIHNMTITPAGDITSVFDWDVGSITPALLSDPLMAILVDLVTDGNGAPTIIRTHPTHTEAEQKYFQKCSEHYFKVLFAKAPSYHHAIILGKDLRHLWFALRDWRGENPEGYFGELGIWAEEKYRMFSV</sequence>
<evidence type="ECO:0008006" key="3">
    <source>
        <dbReference type="Google" id="ProtNLM"/>
    </source>
</evidence>
<keyword evidence="2" id="KW-1185">Reference proteome</keyword>
<evidence type="ECO:0000313" key="2">
    <source>
        <dbReference type="Proteomes" id="UP000053593"/>
    </source>
</evidence>
<name>A0A0D0BZ43_9AGAR</name>
<dbReference type="Proteomes" id="UP000053593">
    <property type="component" value="Unassembled WGS sequence"/>
</dbReference>
<accession>A0A0D0BZ43</accession>
<dbReference type="HOGENOM" id="CLU_021158_0_0_1"/>
<dbReference type="SUPFAM" id="SSF56112">
    <property type="entry name" value="Protein kinase-like (PK-like)"/>
    <property type="match status" value="1"/>
</dbReference>